<dbReference type="PANTHER" id="PTHR34700">
    <property type="entry name" value="POTASSIUM BINDING PROTEIN KBP"/>
    <property type="match status" value="1"/>
</dbReference>
<dbReference type="AlphaFoldDB" id="A0A562RRW3"/>
<dbReference type="Gene3D" id="3.10.350.10">
    <property type="entry name" value="LysM domain"/>
    <property type="match status" value="1"/>
</dbReference>
<feature type="chain" id="PRO_5022141558" evidence="1">
    <location>
        <begin position="23"/>
        <end position="349"/>
    </location>
</feature>
<proteinExistence type="predicted"/>
<dbReference type="SUPFAM" id="SSF54106">
    <property type="entry name" value="LysM domain"/>
    <property type="match status" value="1"/>
</dbReference>
<dbReference type="Proteomes" id="UP000318307">
    <property type="component" value="Unassembled WGS sequence"/>
</dbReference>
<sequence>MIRKLLLYFTLTAFLICTPVFSASDQLPDGVLKFEDSYYYIVQKGDTLWDISARFFNTAWYWPGLWAENEMQITSHNPHWIYPGQKLRLALREAPLAIPEPAPLPVVESISPPPQKPAPEPPSFHFAPIHRVGFVTPAPAEPSGRIISATDNREMISASDRIYIQPAPDRTLPILGRYIVYAKPERIREPGGKRREYAGYLHHISGIIEITEYRNELTIGNVVSAFRPIAEGDVLLPLPQRKASIPMQPHAEGLEGRIIAGYLNQVMFGQGDILYINRGEKDGVRAGQTYHLIEKKKITPTGSRRDRRIDRIPFGAIFILDTREGASAAFVIDSRKDAEIGTLVTSPIM</sequence>
<dbReference type="CDD" id="cd00118">
    <property type="entry name" value="LysM"/>
    <property type="match status" value="1"/>
</dbReference>
<evidence type="ECO:0000313" key="3">
    <source>
        <dbReference type="EMBL" id="TWI71808.1"/>
    </source>
</evidence>
<name>A0A562RRW3_9BACT</name>
<dbReference type="RefSeq" id="WP_186443028.1">
    <property type="nucleotide sequence ID" value="NZ_VLLC01000012.1"/>
</dbReference>
<dbReference type="SMART" id="SM00257">
    <property type="entry name" value="LysM"/>
    <property type="match status" value="1"/>
</dbReference>
<comment type="caution">
    <text evidence="3">The sequence shown here is derived from an EMBL/GenBank/DDBJ whole genome shotgun (WGS) entry which is preliminary data.</text>
</comment>
<dbReference type="PANTHER" id="PTHR34700:SF4">
    <property type="entry name" value="PHAGE-LIKE ELEMENT PBSX PROTEIN XKDP"/>
    <property type="match status" value="1"/>
</dbReference>
<accession>A0A562RRW3</accession>
<feature type="signal peptide" evidence="1">
    <location>
        <begin position="1"/>
        <end position="22"/>
    </location>
</feature>
<dbReference type="EMBL" id="VLLC01000012">
    <property type="protein sequence ID" value="TWI71808.1"/>
    <property type="molecule type" value="Genomic_DNA"/>
</dbReference>
<keyword evidence="4" id="KW-1185">Reference proteome</keyword>
<dbReference type="PROSITE" id="PS51782">
    <property type="entry name" value="LYSM"/>
    <property type="match status" value="1"/>
</dbReference>
<reference evidence="3 4" key="1">
    <citation type="submission" date="2019-07" db="EMBL/GenBank/DDBJ databases">
        <title>Genome sequencing of 100 strains of the haloalkaliphilic chemolithoautotrophic sulfur-oxidizing bacterium Thioalkalivibrio.</title>
        <authorList>
            <person name="Muyzer G."/>
        </authorList>
    </citation>
    <scope>NUCLEOTIDE SEQUENCE [LARGE SCALE GENOMIC DNA]</scope>
    <source>
        <strain evidence="3 4">ASO4-4</strain>
    </source>
</reference>
<evidence type="ECO:0000256" key="1">
    <source>
        <dbReference type="SAM" id="SignalP"/>
    </source>
</evidence>
<dbReference type="InterPro" id="IPR036779">
    <property type="entry name" value="LysM_dom_sf"/>
</dbReference>
<dbReference type="InterPro" id="IPR018392">
    <property type="entry name" value="LysM"/>
</dbReference>
<dbReference type="Pfam" id="PF01476">
    <property type="entry name" value="LysM"/>
    <property type="match status" value="1"/>
</dbReference>
<protein>
    <submittedName>
        <fullName evidence="3">LysM domain-containing protein</fullName>
    </submittedName>
</protein>
<dbReference type="InterPro" id="IPR052196">
    <property type="entry name" value="Bact_Kbp"/>
</dbReference>
<evidence type="ECO:0000259" key="2">
    <source>
        <dbReference type="PROSITE" id="PS51782"/>
    </source>
</evidence>
<gene>
    <name evidence="3" type="ORF">LZ24_01825</name>
</gene>
<feature type="domain" description="LysM" evidence="2">
    <location>
        <begin position="38"/>
        <end position="89"/>
    </location>
</feature>
<keyword evidence="1" id="KW-0732">Signal</keyword>
<evidence type="ECO:0000313" key="4">
    <source>
        <dbReference type="Proteomes" id="UP000318307"/>
    </source>
</evidence>
<organism evidence="3 4">
    <name type="scientific">Desulfobotulus alkaliphilus</name>
    <dbReference type="NCBI Taxonomy" id="622671"/>
    <lineage>
        <taxon>Bacteria</taxon>
        <taxon>Pseudomonadati</taxon>
        <taxon>Thermodesulfobacteriota</taxon>
        <taxon>Desulfobacteria</taxon>
        <taxon>Desulfobacterales</taxon>
        <taxon>Desulfobacteraceae</taxon>
        <taxon>Desulfobotulus</taxon>
    </lineage>
</organism>